<evidence type="ECO:0000313" key="5">
    <source>
        <dbReference type="Proteomes" id="UP000656813"/>
    </source>
</evidence>
<dbReference type="NCBIfam" id="TIGR01760">
    <property type="entry name" value="tape_meas_TP901"/>
    <property type="match status" value="1"/>
</dbReference>
<dbReference type="InterPro" id="IPR010090">
    <property type="entry name" value="Phage_tape_meas"/>
</dbReference>
<dbReference type="EMBL" id="BMFV01000018">
    <property type="protein sequence ID" value="GGH83532.1"/>
    <property type="molecule type" value="Genomic_DNA"/>
</dbReference>
<evidence type="ECO:0000256" key="1">
    <source>
        <dbReference type="ARBA" id="ARBA00022612"/>
    </source>
</evidence>
<accession>A0A8J2ZWH8</accession>
<proteinExistence type="predicted"/>
<keyword evidence="1" id="KW-1188">Viral release from host cell</keyword>
<organism evidence="4 5">
    <name type="scientific">Pullulanibacillus pueri</name>
    <dbReference type="NCBI Taxonomy" id="1437324"/>
    <lineage>
        <taxon>Bacteria</taxon>
        <taxon>Bacillati</taxon>
        <taxon>Bacillota</taxon>
        <taxon>Bacilli</taxon>
        <taxon>Bacillales</taxon>
        <taxon>Sporolactobacillaceae</taxon>
        <taxon>Pullulanibacillus</taxon>
    </lineage>
</organism>
<evidence type="ECO:0000256" key="2">
    <source>
        <dbReference type="SAM" id="Coils"/>
    </source>
</evidence>
<reference evidence="4" key="2">
    <citation type="submission" date="2020-09" db="EMBL/GenBank/DDBJ databases">
        <authorList>
            <person name="Sun Q."/>
            <person name="Zhou Y."/>
        </authorList>
    </citation>
    <scope>NUCLEOTIDE SEQUENCE</scope>
    <source>
        <strain evidence="4">CGMCC 1.12777</strain>
    </source>
</reference>
<name>A0A8J2ZWH8_9BACL</name>
<dbReference type="Pfam" id="PF10145">
    <property type="entry name" value="PhageMin_Tail"/>
    <property type="match status" value="1"/>
</dbReference>
<keyword evidence="5" id="KW-1185">Reference proteome</keyword>
<evidence type="ECO:0000313" key="4">
    <source>
        <dbReference type="EMBL" id="GGH83532.1"/>
    </source>
</evidence>
<dbReference type="RefSeq" id="WP_188497661.1">
    <property type="nucleotide sequence ID" value="NZ_BMFV01000018.1"/>
</dbReference>
<gene>
    <name evidence="4" type="ORF">GCM10007096_24540</name>
</gene>
<reference evidence="4" key="1">
    <citation type="journal article" date="2014" name="Int. J. Syst. Evol. Microbiol.">
        <title>Complete genome sequence of Corynebacterium casei LMG S-19264T (=DSM 44701T), isolated from a smear-ripened cheese.</title>
        <authorList>
            <consortium name="US DOE Joint Genome Institute (JGI-PGF)"/>
            <person name="Walter F."/>
            <person name="Albersmeier A."/>
            <person name="Kalinowski J."/>
            <person name="Ruckert C."/>
        </authorList>
    </citation>
    <scope>NUCLEOTIDE SEQUENCE</scope>
    <source>
        <strain evidence="4">CGMCC 1.12777</strain>
    </source>
</reference>
<dbReference type="PANTHER" id="PTHR37813">
    <property type="entry name" value="FELS-2 PROPHAGE PROTEIN"/>
    <property type="match status" value="1"/>
</dbReference>
<dbReference type="Proteomes" id="UP000656813">
    <property type="component" value="Unassembled WGS sequence"/>
</dbReference>
<dbReference type="AlphaFoldDB" id="A0A8J2ZWH8"/>
<sequence length="844" mass="92933">MEYVGPVAHSVGYSLEDTASAIGLLSNNGIEAEKAGTALRGAISRMLKPTQQSAVAFKEMGLSTDKMKKGFYSLPDLIDTINKNTQGMTKAQKAHLITQAFGVEAQTGMNVLLSQGGDALRDLSKETKNATGYTKDLADQMGNSAQQKVNRLKASFQVLEQEIGQELVPEITPLIEDVTHLIKEFGDLDESQKQNIIHIALFAAGIGPASLVLGGLTKSVRLLTGGLGKGLTALNKYSKATKVMGTVSKVEAAGGIAAAAGEAGALTGVLGLLTNPVTLTVAGLGAVGFAGYEVYKHLKKTNKSMDELQKVSFDTAESLMKQHDSNAKLIDSFDQLRAKSHLTNDEFGRYLDIQTKINRESDPQVLARLRDEQEKLRKKSGLTNDQLDRMVDLNSTLTKKLPLSTDKITEQGNRVAGTTSSLQKYNEELAKASTRDLEIEYQKTLSNEPKLLAKKAELQSQINAGRKQETELLKLAQNYNKTAVNDAIKKYENELLQLNTQSWHNYQLGITDKSLDKQIKQDQKILKALKGGKQTLVDQLDTLNKQNNTLNDQIAKTNTDLKKKDEAKKKLQEQLLVESGISSKKADQLVKDGKSVSYINSSISKLKKQKEKLDEMVPPNKRNSDLYKNQVSSINNQISKLQHARTEIKGMNKDGEKTNKTLGKTINKKVKITVSPKPYTVDDQLKKDVFKTVHVTYQEQSYLMGNTRGHNALIGANASGTDNWRGGLTWVGEKGPELIDLPKGTKIYDNQKSVAMMASLTDQSRSIQAMNQFLGSQSVSPSTERVMLDNSKLEQLQAQNNQLVSLLIQTLQNKQFNISEKQVYDANKNYSDQLQARLKTARGR</sequence>
<feature type="coiled-coil region" evidence="2">
    <location>
        <begin position="533"/>
        <end position="574"/>
    </location>
</feature>
<evidence type="ECO:0000259" key="3">
    <source>
        <dbReference type="Pfam" id="PF10145"/>
    </source>
</evidence>
<protein>
    <recommendedName>
        <fullName evidence="3">Phage tail tape measure protein domain-containing protein</fullName>
    </recommendedName>
</protein>
<comment type="caution">
    <text evidence="4">The sequence shown here is derived from an EMBL/GenBank/DDBJ whole genome shotgun (WGS) entry which is preliminary data.</text>
</comment>
<keyword evidence="2" id="KW-0175">Coiled coil</keyword>
<dbReference type="PANTHER" id="PTHR37813:SF1">
    <property type="entry name" value="FELS-2 PROPHAGE PROTEIN"/>
    <property type="match status" value="1"/>
</dbReference>
<feature type="domain" description="Phage tail tape measure protein" evidence="3">
    <location>
        <begin position="1"/>
        <end position="102"/>
    </location>
</feature>